<feature type="region of interest" description="Disordered" evidence="1">
    <location>
        <begin position="1"/>
        <end position="35"/>
    </location>
</feature>
<proteinExistence type="evidence at transcript level"/>
<dbReference type="AlphaFoldDB" id="F2DMW1"/>
<evidence type="ECO:0000313" key="2">
    <source>
        <dbReference type="EMBL" id="BAJ96432.1"/>
    </source>
</evidence>
<sequence length="63" mass="7069">MAKGKFKGKPTGQRTFSSKEELGTYGPGRNARPLLPPSLPLRSFLFPVRFAPRRRLVRPMALS</sequence>
<evidence type="ECO:0000256" key="1">
    <source>
        <dbReference type="SAM" id="MobiDB-lite"/>
    </source>
</evidence>
<protein>
    <submittedName>
        <fullName evidence="2">Predicted protein</fullName>
    </submittedName>
</protein>
<name>F2DMW1_HORVV</name>
<dbReference type="EMBL" id="AK365229">
    <property type="protein sequence ID" value="BAJ96432.1"/>
    <property type="molecule type" value="mRNA"/>
</dbReference>
<accession>F2DMW1</accession>
<organism evidence="2">
    <name type="scientific">Hordeum vulgare subsp. vulgare</name>
    <name type="common">Domesticated barley</name>
    <dbReference type="NCBI Taxonomy" id="112509"/>
    <lineage>
        <taxon>Eukaryota</taxon>
        <taxon>Viridiplantae</taxon>
        <taxon>Streptophyta</taxon>
        <taxon>Embryophyta</taxon>
        <taxon>Tracheophyta</taxon>
        <taxon>Spermatophyta</taxon>
        <taxon>Magnoliopsida</taxon>
        <taxon>Liliopsida</taxon>
        <taxon>Poales</taxon>
        <taxon>Poaceae</taxon>
        <taxon>BOP clade</taxon>
        <taxon>Pooideae</taxon>
        <taxon>Triticodae</taxon>
        <taxon>Triticeae</taxon>
        <taxon>Hordeinae</taxon>
        <taxon>Hordeum</taxon>
    </lineage>
</organism>
<reference evidence="2" key="1">
    <citation type="journal article" date="2011" name="Plant Physiol.">
        <title>Comprehensive sequence analysis of 24,783 barley full-length cDNAs derived from 12 clone libraries.</title>
        <authorList>
            <person name="Matsumoto T."/>
            <person name="Tanaka T."/>
            <person name="Sakai H."/>
            <person name="Amano N."/>
            <person name="Kanamori H."/>
            <person name="Kurita K."/>
            <person name="Kikuta A."/>
            <person name="Kamiya K."/>
            <person name="Yamamoto M."/>
            <person name="Ikawa H."/>
            <person name="Fujii N."/>
            <person name="Hori K."/>
            <person name="Itoh T."/>
            <person name="Sato K."/>
        </authorList>
    </citation>
    <scope>NUCLEOTIDE SEQUENCE</scope>
</reference>